<dbReference type="AlphaFoldDB" id="A0A1A8NM62"/>
<feature type="non-terminal residue" evidence="1">
    <location>
        <position position="43"/>
    </location>
</feature>
<proteinExistence type="predicted"/>
<name>A0A1A8NM62_9TELE</name>
<organism evidence="1">
    <name type="scientific">Nothobranchius pienaari</name>
    <dbReference type="NCBI Taxonomy" id="704102"/>
    <lineage>
        <taxon>Eukaryota</taxon>
        <taxon>Metazoa</taxon>
        <taxon>Chordata</taxon>
        <taxon>Craniata</taxon>
        <taxon>Vertebrata</taxon>
        <taxon>Euteleostomi</taxon>
        <taxon>Actinopterygii</taxon>
        <taxon>Neopterygii</taxon>
        <taxon>Teleostei</taxon>
        <taxon>Neoteleostei</taxon>
        <taxon>Acanthomorphata</taxon>
        <taxon>Ovalentaria</taxon>
        <taxon>Atherinomorphae</taxon>
        <taxon>Cyprinodontiformes</taxon>
        <taxon>Nothobranchiidae</taxon>
        <taxon>Nothobranchius</taxon>
    </lineage>
</organism>
<accession>A0A1A8NM62</accession>
<gene>
    <name evidence="1" type="primary">Nfu_g_1_012505</name>
</gene>
<reference evidence="1" key="2">
    <citation type="submission" date="2016-06" db="EMBL/GenBank/DDBJ databases">
        <title>The genome of a short-lived fish provides insights into sex chromosome evolution and the genetic control of aging.</title>
        <authorList>
            <person name="Reichwald K."/>
            <person name="Felder M."/>
            <person name="Petzold A."/>
            <person name="Koch P."/>
            <person name="Groth M."/>
            <person name="Platzer M."/>
        </authorList>
    </citation>
    <scope>NUCLEOTIDE SEQUENCE</scope>
    <source>
        <tissue evidence="1">Brain</tissue>
    </source>
</reference>
<evidence type="ECO:0000313" key="1">
    <source>
        <dbReference type="EMBL" id="SBR69979.1"/>
    </source>
</evidence>
<protein>
    <submittedName>
        <fullName evidence="1">Uncharacterized protein</fullName>
    </submittedName>
</protein>
<dbReference type="EMBL" id="HAEG01003786">
    <property type="protein sequence ID" value="SBR69979.1"/>
    <property type="molecule type" value="Transcribed_RNA"/>
</dbReference>
<reference evidence="1" key="1">
    <citation type="submission" date="2016-05" db="EMBL/GenBank/DDBJ databases">
        <authorList>
            <person name="Lavstsen T."/>
            <person name="Jespersen J.S."/>
        </authorList>
    </citation>
    <scope>NUCLEOTIDE SEQUENCE</scope>
    <source>
        <tissue evidence="1">Brain</tissue>
    </source>
</reference>
<sequence length="43" mass="4877">MNGCNHLSSLDPSNKNMITFIDCFIYKDCFCLVVNLNGNFSNE</sequence>